<keyword evidence="1" id="KW-0732">Signal</keyword>
<reference evidence="2" key="1">
    <citation type="submission" date="2016-04" db="EMBL/GenBank/DDBJ databases">
        <authorList>
            <person name="Nguyen H.D."/>
            <person name="Kesanakurti P."/>
            <person name="Cullis J."/>
            <person name="Levesque C.A."/>
            <person name="Hambleton S."/>
        </authorList>
    </citation>
    <scope>NUCLEOTIDE SEQUENCE</scope>
    <source>
        <strain evidence="2">DAOMC 238032</strain>
    </source>
</reference>
<dbReference type="Proteomes" id="UP000077671">
    <property type="component" value="Unassembled WGS sequence"/>
</dbReference>
<reference evidence="2" key="2">
    <citation type="journal article" date="2019" name="IMA Fungus">
        <title>Genome sequencing and comparison of five Tilletia species to identify candidate genes for the detection of regulated species infecting wheat.</title>
        <authorList>
            <person name="Nguyen H.D.T."/>
            <person name="Sultana T."/>
            <person name="Kesanakurti P."/>
            <person name="Hambleton S."/>
        </authorList>
    </citation>
    <scope>NUCLEOTIDE SEQUENCE</scope>
    <source>
        <strain evidence="2">DAOMC 238032</strain>
    </source>
</reference>
<evidence type="ECO:0000256" key="1">
    <source>
        <dbReference type="SAM" id="SignalP"/>
    </source>
</evidence>
<sequence>MKIIAAALLTTLAGTSAAFAVEPIPGSITYGGAQPRLEQAPAGSNFFHTFYTDGSEVNEIYKVNADRTVSLVHRSVSNSD</sequence>
<accession>A0A8T8SAU9</accession>
<dbReference type="AlphaFoldDB" id="A0A8T8SAU9"/>
<comment type="caution">
    <text evidence="2">The sequence shown here is derived from an EMBL/GenBank/DDBJ whole genome shotgun (WGS) entry which is preliminary data.</text>
</comment>
<evidence type="ECO:0000313" key="3">
    <source>
        <dbReference type="Proteomes" id="UP000077671"/>
    </source>
</evidence>
<organism evidence="2 3">
    <name type="scientific">Tilletia caries</name>
    <name type="common">wheat bunt fungus</name>
    <dbReference type="NCBI Taxonomy" id="13290"/>
    <lineage>
        <taxon>Eukaryota</taxon>
        <taxon>Fungi</taxon>
        <taxon>Dikarya</taxon>
        <taxon>Basidiomycota</taxon>
        <taxon>Ustilaginomycotina</taxon>
        <taxon>Exobasidiomycetes</taxon>
        <taxon>Tilletiales</taxon>
        <taxon>Tilletiaceae</taxon>
        <taxon>Tilletia</taxon>
    </lineage>
</organism>
<evidence type="ECO:0008006" key="4">
    <source>
        <dbReference type="Google" id="ProtNLM"/>
    </source>
</evidence>
<evidence type="ECO:0000313" key="2">
    <source>
        <dbReference type="EMBL" id="KAE8236121.1"/>
    </source>
</evidence>
<feature type="signal peptide" evidence="1">
    <location>
        <begin position="1"/>
        <end position="20"/>
    </location>
</feature>
<name>A0A8T8SAU9_9BASI</name>
<protein>
    <recommendedName>
        <fullName evidence="4">Transmembrane protein</fullName>
    </recommendedName>
</protein>
<gene>
    <name evidence="2" type="ORF">A4X03_0g9549</name>
</gene>
<proteinExistence type="predicted"/>
<feature type="chain" id="PRO_5035872805" description="Transmembrane protein" evidence="1">
    <location>
        <begin position="21"/>
        <end position="80"/>
    </location>
</feature>
<dbReference type="EMBL" id="LWDD02003919">
    <property type="protein sequence ID" value="KAE8236121.1"/>
    <property type="molecule type" value="Genomic_DNA"/>
</dbReference>